<gene>
    <name evidence="9" type="ORF">BN9_066710</name>
</gene>
<feature type="transmembrane region" description="Helical" evidence="7">
    <location>
        <begin position="423"/>
        <end position="441"/>
    </location>
</feature>
<dbReference type="InParanoid" id="A0A024GFV6"/>
<dbReference type="InterPro" id="IPR004841">
    <property type="entry name" value="AA-permease/SLC12A_dom"/>
</dbReference>
<organism evidence="9 10">
    <name type="scientific">Albugo candida</name>
    <dbReference type="NCBI Taxonomy" id="65357"/>
    <lineage>
        <taxon>Eukaryota</taxon>
        <taxon>Sar</taxon>
        <taxon>Stramenopiles</taxon>
        <taxon>Oomycota</taxon>
        <taxon>Peronosporomycetes</taxon>
        <taxon>Albuginales</taxon>
        <taxon>Albuginaceae</taxon>
        <taxon>Albugo</taxon>
    </lineage>
</organism>
<reference evidence="9 10" key="1">
    <citation type="submission" date="2012-05" db="EMBL/GenBank/DDBJ databases">
        <title>Recombination and specialization in a pathogen metapopulation.</title>
        <authorList>
            <person name="Gardiner A."/>
            <person name="Kemen E."/>
            <person name="Schultz-Larsen T."/>
            <person name="MacLean D."/>
            <person name="Van Oosterhout C."/>
            <person name="Jones J.D.G."/>
        </authorList>
    </citation>
    <scope>NUCLEOTIDE SEQUENCE [LARGE SCALE GENOMIC DNA]</scope>
    <source>
        <strain evidence="9 10">Ac Nc2</strain>
    </source>
</reference>
<evidence type="ECO:0000256" key="4">
    <source>
        <dbReference type="ARBA" id="ARBA00022692"/>
    </source>
</evidence>
<evidence type="ECO:0000256" key="6">
    <source>
        <dbReference type="ARBA" id="ARBA00023136"/>
    </source>
</evidence>
<dbReference type="PANTHER" id="PTHR45826:SF2">
    <property type="entry name" value="AMINO ACID TRANSPORTER"/>
    <property type="match status" value="1"/>
</dbReference>
<dbReference type="PIRSF" id="PIRSF006060">
    <property type="entry name" value="AA_transporter"/>
    <property type="match status" value="1"/>
</dbReference>
<feature type="transmembrane region" description="Helical" evidence="7">
    <location>
        <begin position="301"/>
        <end position="322"/>
    </location>
</feature>
<keyword evidence="3" id="KW-1003">Cell membrane</keyword>
<evidence type="ECO:0000256" key="7">
    <source>
        <dbReference type="SAM" id="Phobius"/>
    </source>
</evidence>
<dbReference type="Proteomes" id="UP000053237">
    <property type="component" value="Unassembled WGS sequence"/>
</dbReference>
<dbReference type="EMBL" id="CAIX01000107">
    <property type="protein sequence ID" value="CCI45761.1"/>
    <property type="molecule type" value="Genomic_DNA"/>
</dbReference>
<keyword evidence="6 7" id="KW-0472">Membrane</keyword>
<proteinExistence type="predicted"/>
<accession>A0A024GFV6</accession>
<evidence type="ECO:0000313" key="10">
    <source>
        <dbReference type="Proteomes" id="UP000053237"/>
    </source>
</evidence>
<dbReference type="STRING" id="65357.A0A024GFV6"/>
<keyword evidence="5 7" id="KW-1133">Transmembrane helix</keyword>
<evidence type="ECO:0000259" key="8">
    <source>
        <dbReference type="Pfam" id="PF00324"/>
    </source>
</evidence>
<feature type="transmembrane region" description="Helical" evidence="7">
    <location>
        <begin position="461"/>
        <end position="480"/>
    </location>
</feature>
<keyword evidence="10" id="KW-1185">Reference proteome</keyword>
<keyword evidence="4 7" id="KW-0812">Transmembrane</keyword>
<dbReference type="Gene3D" id="1.20.1740.10">
    <property type="entry name" value="Amino acid/polyamine transporter I"/>
    <property type="match status" value="1"/>
</dbReference>
<dbReference type="InterPro" id="IPR044566">
    <property type="entry name" value="RMV1-like"/>
</dbReference>
<feature type="transmembrane region" description="Helical" evidence="7">
    <location>
        <begin position="212"/>
        <end position="232"/>
    </location>
</feature>
<dbReference type="PANTHER" id="PTHR45826">
    <property type="entry name" value="POLYAMINE TRANSPORTER PUT1"/>
    <property type="match status" value="1"/>
</dbReference>
<keyword evidence="2" id="KW-0813">Transport</keyword>
<feature type="transmembrane region" description="Helical" evidence="7">
    <location>
        <begin position="134"/>
        <end position="165"/>
    </location>
</feature>
<feature type="transmembrane region" description="Helical" evidence="7">
    <location>
        <begin position="100"/>
        <end position="122"/>
    </location>
</feature>
<protein>
    <recommendedName>
        <fullName evidence="8">Amino acid permease/ SLC12A domain-containing protein</fullName>
    </recommendedName>
</protein>
<feature type="transmembrane region" description="Helical" evidence="7">
    <location>
        <begin position="69"/>
        <end position="88"/>
    </location>
</feature>
<dbReference type="OrthoDB" id="103326at2759"/>
<dbReference type="AlphaFoldDB" id="A0A024GFV6"/>
<evidence type="ECO:0000256" key="3">
    <source>
        <dbReference type="ARBA" id="ARBA00022475"/>
    </source>
</evidence>
<dbReference type="Pfam" id="PF00324">
    <property type="entry name" value="AA_permease"/>
    <property type="match status" value="1"/>
</dbReference>
<evidence type="ECO:0000256" key="5">
    <source>
        <dbReference type="ARBA" id="ARBA00022989"/>
    </source>
</evidence>
<comment type="caution">
    <text evidence="9">The sequence shown here is derived from an EMBL/GenBank/DDBJ whole genome shotgun (WGS) entry which is preliminary data.</text>
</comment>
<evidence type="ECO:0000256" key="2">
    <source>
        <dbReference type="ARBA" id="ARBA00022448"/>
    </source>
</evidence>
<sequence>MCCIILIHSVSDHRASYQDHNESAYITRDSVGKSSVTIFNDNTPVWLPGATDAATQEYGLYTKSRTDRVLGVCPVVAIMYLTACVGPAESEDMFLAAGPGLAIIGVLLYVSFCTIPYAMIVAELCTSFPEDAGYVVWILNGYGPFWASQIAYWALFSRIFCLAFIPGEILDMATEFLEVTITSKFVSFLIKATIATILVIPSLLGTKNLGRISMVLFACSVIPSSIYCIWALTDVDGDHGSQFFEIRRANNASDTVRHVTGPADVQWVDYINAVFWNFDGLLSPSMFAGHVMNPGYVYPRALMYNIVATFATYMLCFIATILNRNIASWSLLEDGGYIASAASIGGSSLHTLIFLSVFVSNCAFYMSQFFCGAYEISGMAQYQLIPAMFSKRSHFFFDSSFIAIFVHYVSVLIVLAIDLDNLLPMTNALSALLGIGIVITAMKLRHKMPFVTRPFKVPGEAWVIGILGIMPMLSMSYMVVTTLMDPVGAIGFVAVVVPGLLFGIYRKRQDEL</sequence>
<evidence type="ECO:0000313" key="9">
    <source>
        <dbReference type="EMBL" id="CCI45761.1"/>
    </source>
</evidence>
<comment type="subcellular location">
    <subcellularLocation>
        <location evidence="1">Cell membrane</location>
        <topology evidence="1">Multi-pass membrane protein</topology>
    </subcellularLocation>
</comment>
<feature type="domain" description="Amino acid permease/ SLC12A" evidence="8">
    <location>
        <begin position="96"/>
        <end position="505"/>
    </location>
</feature>
<feature type="transmembrane region" description="Helical" evidence="7">
    <location>
        <begin position="185"/>
        <end position="205"/>
    </location>
</feature>
<feature type="transmembrane region" description="Helical" evidence="7">
    <location>
        <begin position="270"/>
        <end position="289"/>
    </location>
</feature>
<feature type="transmembrane region" description="Helical" evidence="7">
    <location>
        <begin position="395"/>
        <end position="417"/>
    </location>
</feature>
<dbReference type="GO" id="GO:0005886">
    <property type="term" value="C:plasma membrane"/>
    <property type="evidence" value="ECO:0007669"/>
    <property type="project" value="UniProtKB-SubCell"/>
</dbReference>
<name>A0A024GFV6_9STRA</name>
<feature type="transmembrane region" description="Helical" evidence="7">
    <location>
        <begin position="486"/>
        <end position="505"/>
    </location>
</feature>
<dbReference type="GO" id="GO:0022857">
    <property type="term" value="F:transmembrane transporter activity"/>
    <property type="evidence" value="ECO:0007669"/>
    <property type="project" value="InterPro"/>
</dbReference>
<evidence type="ECO:0000256" key="1">
    <source>
        <dbReference type="ARBA" id="ARBA00004651"/>
    </source>
</evidence>